<dbReference type="Gene3D" id="3.40.50.720">
    <property type="entry name" value="NAD(P)-binding Rossmann-like Domain"/>
    <property type="match status" value="2"/>
</dbReference>
<evidence type="ECO:0000256" key="3">
    <source>
        <dbReference type="ARBA" id="ARBA00049556"/>
    </source>
</evidence>
<dbReference type="Gene3D" id="1.10.1040.10">
    <property type="entry name" value="N-(1-d-carboxylethyl)-l-norvaline Dehydrogenase, domain 2"/>
    <property type="match status" value="2"/>
</dbReference>
<dbReference type="InterPro" id="IPR008927">
    <property type="entry name" value="6-PGluconate_DH-like_C_sf"/>
</dbReference>
<dbReference type="SUPFAM" id="SSF48179">
    <property type="entry name" value="6-phosphogluconate dehydrogenase C-terminal domain-like"/>
    <property type="match status" value="2"/>
</dbReference>
<organism evidence="6 7">
    <name type="scientific">Soonwooa buanensis</name>
    <dbReference type="NCBI Taxonomy" id="619805"/>
    <lineage>
        <taxon>Bacteria</taxon>
        <taxon>Pseudomonadati</taxon>
        <taxon>Bacteroidota</taxon>
        <taxon>Flavobacteriia</taxon>
        <taxon>Flavobacteriales</taxon>
        <taxon>Weeksellaceae</taxon>
        <taxon>Chryseobacterium group</taxon>
        <taxon>Soonwooa</taxon>
    </lineage>
</organism>
<dbReference type="STRING" id="619805.SAMN05660477_00226"/>
<evidence type="ECO:0000256" key="2">
    <source>
        <dbReference type="ARBA" id="ARBA00023027"/>
    </source>
</evidence>
<dbReference type="PANTHER" id="PTHR43561">
    <property type="match status" value="1"/>
</dbReference>
<name>A0A1T5CPF9_9FLAO</name>
<accession>A0A1T5CPF9</accession>
<dbReference type="SUPFAM" id="SSF51735">
    <property type="entry name" value="NAD(P)-binding Rossmann-fold domains"/>
    <property type="match status" value="2"/>
</dbReference>
<evidence type="ECO:0000313" key="6">
    <source>
        <dbReference type="EMBL" id="SKB61317.1"/>
    </source>
</evidence>
<evidence type="ECO:0000259" key="4">
    <source>
        <dbReference type="Pfam" id="PF00725"/>
    </source>
</evidence>
<evidence type="ECO:0000313" key="7">
    <source>
        <dbReference type="Proteomes" id="UP000191112"/>
    </source>
</evidence>
<dbReference type="Proteomes" id="UP000191112">
    <property type="component" value="Unassembled WGS sequence"/>
</dbReference>
<protein>
    <submittedName>
        <fullName evidence="6">3-hydroxyacyl-CoA dehydrogenase</fullName>
    </submittedName>
</protein>
<feature type="domain" description="3-hydroxyacyl-CoA dehydrogenase NAD binding" evidence="5">
    <location>
        <begin position="311"/>
        <end position="489"/>
    </location>
</feature>
<dbReference type="Pfam" id="PF02737">
    <property type="entry name" value="3HCDH_N"/>
    <property type="match status" value="2"/>
</dbReference>
<dbReference type="NCBIfam" id="NF006143">
    <property type="entry name" value="PRK08293.1"/>
    <property type="match status" value="2"/>
</dbReference>
<dbReference type="GO" id="GO:0003857">
    <property type="term" value="F:(3S)-3-hydroxyacyl-CoA dehydrogenase (NAD+) activity"/>
    <property type="evidence" value="ECO:0007669"/>
    <property type="project" value="UniProtKB-EC"/>
</dbReference>
<dbReference type="EMBL" id="FUYZ01000001">
    <property type="protein sequence ID" value="SKB61317.1"/>
    <property type="molecule type" value="Genomic_DNA"/>
</dbReference>
<dbReference type="Pfam" id="PF00725">
    <property type="entry name" value="3HCDH"/>
    <property type="match status" value="2"/>
</dbReference>
<evidence type="ECO:0000259" key="5">
    <source>
        <dbReference type="Pfam" id="PF02737"/>
    </source>
</evidence>
<dbReference type="GO" id="GO:0006635">
    <property type="term" value="P:fatty acid beta-oxidation"/>
    <property type="evidence" value="ECO:0007669"/>
    <property type="project" value="TreeGrafter"/>
</dbReference>
<dbReference type="InterPro" id="IPR006176">
    <property type="entry name" value="3-OHacyl-CoA_DH_NAD-bd"/>
</dbReference>
<comment type="catalytic activity">
    <reaction evidence="3">
        <text>a (3S)-3-hydroxyacyl-CoA + NAD(+) = a 3-oxoacyl-CoA + NADH + H(+)</text>
        <dbReference type="Rhea" id="RHEA:22432"/>
        <dbReference type="ChEBI" id="CHEBI:15378"/>
        <dbReference type="ChEBI" id="CHEBI:57318"/>
        <dbReference type="ChEBI" id="CHEBI:57540"/>
        <dbReference type="ChEBI" id="CHEBI:57945"/>
        <dbReference type="ChEBI" id="CHEBI:90726"/>
        <dbReference type="EC" id="1.1.1.35"/>
    </reaction>
</comment>
<keyword evidence="2" id="KW-0520">NAD</keyword>
<dbReference type="InterPro" id="IPR036291">
    <property type="entry name" value="NAD(P)-bd_dom_sf"/>
</dbReference>
<sequence>MNAIKKVTVAGSGVLGFQIAFQTAFHGFDVTIYDIKDEFLEKAKDKFDALAENYKKDLKATDDQITSTKEKLQYTSHLEEALKDADLLIEAIPEDIAIKTDFYQQAAKLAPEKTIFVSNSSTLLPSKFAAATGRPEQFLNLHFANQIWIRNTAEIMPHPNTDPKVKEEIIDFAKNIGMVPIVLNKEVPGYVLNSLLNPFLNAAMQLWVGDFASPQTIDQTWMLGTGSPYGPMALYDIVGLTTPYNIYKIQVANGKKEDQVILDKLKTEFIDQNKLGVSTGEGFYKYPNPAWQSPDFLKAPKADLDKVKIKNVVVAGSGVLGYQIAVQAAFFGFKTTVYDINDEALEKAKSRLGTLTEEYKQNLKATDHQIENMKANLSYSPDLNEALKDADLLIEAVPESLDIKKEFWEKADKAAGKEMIFASNSSTLLPSQLNQFVSDPRRFLNLHFANHIMVRNTAEIMGSEDTKPAIFSEIVEFAKAIGMLPIELKKERSGYVLDSLLIPLLISGLALWANDIADPATIDKTWMIATGAPFGPMAILDINGMNTNYNVVKNIPGDLTQNIAKKMKSELIDQGKLGQQSGEGFYKYPNPEWQNPNFLKQS</sequence>
<reference evidence="6 7" key="1">
    <citation type="submission" date="2017-02" db="EMBL/GenBank/DDBJ databases">
        <authorList>
            <person name="Peterson S.W."/>
        </authorList>
    </citation>
    <scope>NUCLEOTIDE SEQUENCE [LARGE SCALE GENOMIC DNA]</scope>
    <source>
        <strain evidence="6 7">DSM 22323</strain>
    </source>
</reference>
<dbReference type="InterPro" id="IPR052242">
    <property type="entry name" value="Mito_3-hydroxyacyl-CoA_DH"/>
</dbReference>
<keyword evidence="1" id="KW-0560">Oxidoreductase</keyword>
<proteinExistence type="predicted"/>
<dbReference type="OrthoDB" id="9771883at2"/>
<feature type="domain" description="3-hydroxyacyl-CoA dehydrogenase C-terminal" evidence="4">
    <location>
        <begin position="494"/>
        <end position="588"/>
    </location>
</feature>
<dbReference type="RefSeq" id="WP_079665536.1">
    <property type="nucleotide sequence ID" value="NZ_FUYZ01000001.1"/>
</dbReference>
<dbReference type="GO" id="GO:0070403">
    <property type="term" value="F:NAD+ binding"/>
    <property type="evidence" value="ECO:0007669"/>
    <property type="project" value="InterPro"/>
</dbReference>
<dbReference type="AlphaFoldDB" id="A0A1T5CPF9"/>
<keyword evidence="7" id="KW-1185">Reference proteome</keyword>
<feature type="domain" description="3-hydroxyacyl-CoA dehydrogenase NAD binding" evidence="5">
    <location>
        <begin position="6"/>
        <end position="185"/>
    </location>
</feature>
<dbReference type="InterPro" id="IPR013328">
    <property type="entry name" value="6PGD_dom2"/>
</dbReference>
<gene>
    <name evidence="6" type="ORF">SAMN05660477_00226</name>
</gene>
<dbReference type="PANTHER" id="PTHR43561:SF3">
    <property type="entry name" value="HYDROXYACYL-COENZYME A DEHYDROGENASE, MITOCHONDRIAL"/>
    <property type="match status" value="1"/>
</dbReference>
<feature type="domain" description="3-hydroxyacyl-CoA dehydrogenase C-terminal" evidence="4">
    <location>
        <begin position="189"/>
        <end position="286"/>
    </location>
</feature>
<dbReference type="InterPro" id="IPR006108">
    <property type="entry name" value="3HC_DH_C"/>
</dbReference>
<evidence type="ECO:0000256" key="1">
    <source>
        <dbReference type="ARBA" id="ARBA00023002"/>
    </source>
</evidence>